<evidence type="ECO:0000313" key="1">
    <source>
        <dbReference type="EMBL" id="CAB4780085.1"/>
    </source>
</evidence>
<accession>A0A6J6W9D9</accession>
<protein>
    <submittedName>
        <fullName evidence="1">Unannotated protein</fullName>
    </submittedName>
</protein>
<sequence>MQPLPSIIFAVCAIGEEIAEPISTIFSFSINTSPSSPCGSDAPLITYALIELPPCADSVMVLRYLRAEDRELPCAR</sequence>
<organism evidence="1">
    <name type="scientific">freshwater metagenome</name>
    <dbReference type="NCBI Taxonomy" id="449393"/>
    <lineage>
        <taxon>unclassified sequences</taxon>
        <taxon>metagenomes</taxon>
        <taxon>ecological metagenomes</taxon>
    </lineage>
</organism>
<name>A0A6J6W9D9_9ZZZZ</name>
<dbReference type="EMBL" id="CAFAAC010000007">
    <property type="protein sequence ID" value="CAB4780085.1"/>
    <property type="molecule type" value="Genomic_DNA"/>
</dbReference>
<proteinExistence type="predicted"/>
<gene>
    <name evidence="1" type="ORF">UFOPK2967_00225</name>
</gene>
<reference evidence="1" key="1">
    <citation type="submission" date="2020-05" db="EMBL/GenBank/DDBJ databases">
        <authorList>
            <person name="Chiriac C."/>
            <person name="Salcher M."/>
            <person name="Ghai R."/>
            <person name="Kavagutti S V."/>
        </authorList>
    </citation>
    <scope>NUCLEOTIDE SEQUENCE</scope>
</reference>
<dbReference type="AlphaFoldDB" id="A0A6J6W9D9"/>